<evidence type="ECO:0000313" key="3">
    <source>
        <dbReference type="Proteomes" id="UP000245250"/>
    </source>
</evidence>
<reference evidence="2 3" key="1">
    <citation type="submission" date="2018-05" db="EMBL/GenBank/DDBJ databases">
        <title>Genome sequencing of Flavobacterium sp. HYN0056.</title>
        <authorList>
            <person name="Yi H."/>
            <person name="Baek C."/>
        </authorList>
    </citation>
    <scope>NUCLEOTIDE SEQUENCE [LARGE SCALE GENOMIC DNA]</scope>
    <source>
        <strain evidence="2 3">HYN0056</strain>
    </source>
</reference>
<dbReference type="KEGG" id="fcr:HYN56_00205"/>
<sequence length="211" mass="24860">MDDFLIYSGYLILLINLILYSFSFFRKEKANVFFVCYLAFAFLMQISMETLWYLNMNNLFLVNIFFIGQMILLGLFYYSISKINVQKKFVKISLVLALAVLTIQFVNTPKEFLKFNLFEITLTSLLIVVFALIHFYNMLTENKTYYYASMGIIIYLLSSTVLFIIGNLTSTLNSDVKYISWMVNAFLNVVYYLFILYEWKVSFSPKRSLQV</sequence>
<keyword evidence="1" id="KW-0472">Membrane</keyword>
<feature type="transmembrane region" description="Helical" evidence="1">
    <location>
        <begin position="32"/>
        <end position="54"/>
    </location>
</feature>
<evidence type="ECO:0008006" key="4">
    <source>
        <dbReference type="Google" id="ProtNLM"/>
    </source>
</evidence>
<evidence type="ECO:0000313" key="2">
    <source>
        <dbReference type="EMBL" id="AWK02723.1"/>
    </source>
</evidence>
<dbReference type="Proteomes" id="UP000245250">
    <property type="component" value="Chromosome"/>
</dbReference>
<feature type="transmembrane region" description="Helical" evidence="1">
    <location>
        <begin position="112"/>
        <end position="133"/>
    </location>
</feature>
<protein>
    <recommendedName>
        <fullName evidence="4">YhhN-like protein</fullName>
    </recommendedName>
</protein>
<accession>A0A2S1YF96</accession>
<keyword evidence="3" id="KW-1185">Reference proteome</keyword>
<feature type="transmembrane region" description="Helical" evidence="1">
    <location>
        <begin position="6"/>
        <end position="25"/>
    </location>
</feature>
<name>A0A2S1YF96_9FLAO</name>
<keyword evidence="1" id="KW-0812">Transmembrane</keyword>
<evidence type="ECO:0000256" key="1">
    <source>
        <dbReference type="SAM" id="Phobius"/>
    </source>
</evidence>
<dbReference type="OrthoDB" id="1253476at2"/>
<feature type="transmembrane region" description="Helical" evidence="1">
    <location>
        <begin position="178"/>
        <end position="197"/>
    </location>
</feature>
<keyword evidence="1" id="KW-1133">Transmembrane helix</keyword>
<feature type="transmembrane region" description="Helical" evidence="1">
    <location>
        <begin position="89"/>
        <end position="106"/>
    </location>
</feature>
<feature type="transmembrane region" description="Helical" evidence="1">
    <location>
        <begin position="145"/>
        <end position="166"/>
    </location>
</feature>
<dbReference type="AlphaFoldDB" id="A0A2S1YF96"/>
<gene>
    <name evidence="2" type="ORF">HYN56_00205</name>
</gene>
<proteinExistence type="predicted"/>
<dbReference type="EMBL" id="CP029255">
    <property type="protein sequence ID" value="AWK02723.1"/>
    <property type="molecule type" value="Genomic_DNA"/>
</dbReference>
<organism evidence="2 3">
    <name type="scientific">Flavobacterium crocinum</name>
    <dbReference type="NCBI Taxonomy" id="2183896"/>
    <lineage>
        <taxon>Bacteria</taxon>
        <taxon>Pseudomonadati</taxon>
        <taxon>Bacteroidota</taxon>
        <taxon>Flavobacteriia</taxon>
        <taxon>Flavobacteriales</taxon>
        <taxon>Flavobacteriaceae</taxon>
        <taxon>Flavobacterium</taxon>
    </lineage>
</organism>
<feature type="transmembrane region" description="Helical" evidence="1">
    <location>
        <begin position="60"/>
        <end position="80"/>
    </location>
</feature>